<organism evidence="1 2">
    <name type="scientific">Streptomyces decoyicus</name>
    <dbReference type="NCBI Taxonomy" id="249567"/>
    <lineage>
        <taxon>Bacteria</taxon>
        <taxon>Bacillati</taxon>
        <taxon>Actinomycetota</taxon>
        <taxon>Actinomycetes</taxon>
        <taxon>Kitasatosporales</taxon>
        <taxon>Streptomycetaceae</taxon>
        <taxon>Streptomyces</taxon>
    </lineage>
</organism>
<sequence>MLDTLAGRIGELTACTEILQAAPRVPFYAELTDGVRQHLGH</sequence>
<dbReference type="Proteomes" id="UP001344251">
    <property type="component" value="Chromosome"/>
</dbReference>
<evidence type="ECO:0000313" key="1">
    <source>
        <dbReference type="EMBL" id="WSB70319.1"/>
    </source>
</evidence>
<protein>
    <submittedName>
        <fullName evidence="1">Uncharacterized protein</fullName>
    </submittedName>
</protein>
<keyword evidence="2" id="KW-1185">Reference proteome</keyword>
<dbReference type="EMBL" id="CP109106">
    <property type="protein sequence ID" value="WSB70319.1"/>
    <property type="molecule type" value="Genomic_DNA"/>
</dbReference>
<gene>
    <name evidence="1" type="ORF">OG863_21455</name>
</gene>
<accession>A0ABZ1FIR6</accession>
<proteinExistence type="predicted"/>
<evidence type="ECO:0000313" key="2">
    <source>
        <dbReference type="Proteomes" id="UP001344251"/>
    </source>
</evidence>
<reference evidence="1 2" key="1">
    <citation type="submission" date="2022-10" db="EMBL/GenBank/DDBJ databases">
        <title>The complete genomes of actinobacterial strains from the NBC collection.</title>
        <authorList>
            <person name="Joergensen T.S."/>
            <person name="Alvarez Arevalo M."/>
            <person name="Sterndorff E.B."/>
            <person name="Faurdal D."/>
            <person name="Vuksanovic O."/>
            <person name="Mourched A.-S."/>
            <person name="Charusanti P."/>
            <person name="Shaw S."/>
            <person name="Blin K."/>
            <person name="Weber T."/>
        </authorList>
    </citation>
    <scope>NUCLEOTIDE SEQUENCE [LARGE SCALE GENOMIC DNA]</scope>
    <source>
        <strain evidence="1 2">NBC 01774</strain>
    </source>
</reference>
<name>A0ABZ1FIR6_9ACTN</name>
<dbReference type="RefSeq" id="WP_326619877.1">
    <property type="nucleotide sequence ID" value="NZ_CP109106.1"/>
</dbReference>